<protein>
    <submittedName>
        <fullName evidence="4">Outer membrane protein TolC</fullName>
    </submittedName>
</protein>
<comment type="caution">
    <text evidence="4">The sequence shown here is derived from an EMBL/GenBank/DDBJ whole genome shotgun (WGS) entry which is preliminary data.</text>
</comment>
<dbReference type="PANTHER" id="PTHR30203:SF24">
    <property type="entry name" value="BLR4935 PROTEIN"/>
    <property type="match status" value="1"/>
</dbReference>
<keyword evidence="5" id="KW-1185">Reference proteome</keyword>
<feature type="coiled-coil region" evidence="2">
    <location>
        <begin position="109"/>
        <end position="164"/>
    </location>
</feature>
<feature type="signal peptide" evidence="3">
    <location>
        <begin position="1"/>
        <end position="22"/>
    </location>
</feature>
<feature type="coiled-coil region" evidence="2">
    <location>
        <begin position="306"/>
        <end position="351"/>
    </location>
</feature>
<evidence type="ECO:0000256" key="1">
    <source>
        <dbReference type="ARBA" id="ARBA00007613"/>
    </source>
</evidence>
<dbReference type="PANTHER" id="PTHR30203">
    <property type="entry name" value="OUTER MEMBRANE CATION EFFLUX PROTEIN"/>
    <property type="match status" value="1"/>
</dbReference>
<feature type="chain" id="PRO_5020881202" evidence="3">
    <location>
        <begin position="23"/>
        <end position="417"/>
    </location>
</feature>
<dbReference type="InterPro" id="IPR003423">
    <property type="entry name" value="OMP_efflux"/>
</dbReference>
<dbReference type="InterPro" id="IPR010131">
    <property type="entry name" value="MdtP/NodT-like"/>
</dbReference>
<proteinExistence type="inferred from homology"/>
<dbReference type="SUPFAM" id="SSF56954">
    <property type="entry name" value="Outer membrane efflux proteins (OEP)"/>
    <property type="match status" value="1"/>
</dbReference>
<sequence>MKPLPRTMGALWLAALSLSVQAADLSFTQALQQAATQAAVLRQRQAEVAGATSAMVAADALPDPKVFAGIDNLPVQGADRFTLNRDFMTMQKIGVMQEIPNGERRQARAESAKARAAQAEAALRLAEVTVNTETATAWLNRYYLQQQRARLEELAQENRLWQGVVQSQLTSGKTSAADALLPQQEALTLATRRDALERDIRRADAMLARWTGDTGGPVTPTGEPPVFNVDADHLRAHVHHHPALAGYEPLTGLAQAELHEAQAALRPDWAVEVGWQHRGPDFGDMVSFQVSADLPLFSRTRQTPLIEARRQALAGVEAEREDMRRDHAATLESELAEHEALSRELDRLQQQALPLADQRVELQRAAYEGGRADLGMVLAARRDRRELQLQILELTRQQQTLAARLHYLYDFDEDAAP</sequence>
<dbReference type="AlphaFoldDB" id="A0A4Q7Z4P2"/>
<accession>A0A4Q7Z4P2</accession>
<evidence type="ECO:0000313" key="5">
    <source>
        <dbReference type="Proteomes" id="UP000292423"/>
    </source>
</evidence>
<keyword evidence="2" id="KW-0175">Coiled coil</keyword>
<dbReference type="OrthoDB" id="5607838at2"/>
<dbReference type="Gene3D" id="1.20.1600.10">
    <property type="entry name" value="Outer membrane efflux proteins (OEP)"/>
    <property type="match status" value="1"/>
</dbReference>
<name>A0A4Q7Z4P2_9GAMM</name>
<reference evidence="4 5" key="1">
    <citation type="submission" date="2019-02" db="EMBL/GenBank/DDBJ databases">
        <title>Genomic Encyclopedia of Type Strains, Phase IV (KMG-IV): sequencing the most valuable type-strain genomes for metagenomic binning, comparative biology and taxonomic classification.</title>
        <authorList>
            <person name="Goeker M."/>
        </authorList>
    </citation>
    <scope>NUCLEOTIDE SEQUENCE [LARGE SCALE GENOMIC DNA]</scope>
    <source>
        <strain evidence="4 5">DSM 105135</strain>
    </source>
</reference>
<dbReference type="Proteomes" id="UP000292423">
    <property type="component" value="Unassembled WGS sequence"/>
</dbReference>
<keyword evidence="3" id="KW-0732">Signal</keyword>
<gene>
    <name evidence="4" type="ORF">EV700_2182</name>
</gene>
<evidence type="ECO:0000256" key="3">
    <source>
        <dbReference type="SAM" id="SignalP"/>
    </source>
</evidence>
<comment type="similarity">
    <text evidence="1">Belongs to the outer membrane factor (OMF) (TC 1.B.17) family.</text>
</comment>
<dbReference type="EMBL" id="SHKX01000012">
    <property type="protein sequence ID" value="RZU45362.1"/>
    <property type="molecule type" value="Genomic_DNA"/>
</dbReference>
<dbReference type="GO" id="GO:0015562">
    <property type="term" value="F:efflux transmembrane transporter activity"/>
    <property type="evidence" value="ECO:0007669"/>
    <property type="project" value="InterPro"/>
</dbReference>
<dbReference type="Pfam" id="PF02321">
    <property type="entry name" value="OEP"/>
    <property type="match status" value="1"/>
</dbReference>
<dbReference type="RefSeq" id="WP_130413613.1">
    <property type="nucleotide sequence ID" value="NZ_SHKX01000012.1"/>
</dbReference>
<evidence type="ECO:0000313" key="4">
    <source>
        <dbReference type="EMBL" id="RZU45362.1"/>
    </source>
</evidence>
<evidence type="ECO:0000256" key="2">
    <source>
        <dbReference type="SAM" id="Coils"/>
    </source>
</evidence>
<feature type="coiled-coil region" evidence="2">
    <location>
        <begin position="377"/>
        <end position="404"/>
    </location>
</feature>
<organism evidence="4 5">
    <name type="scientific">Fluviicoccus keumensis</name>
    <dbReference type="NCBI Taxonomy" id="1435465"/>
    <lineage>
        <taxon>Bacteria</taxon>
        <taxon>Pseudomonadati</taxon>
        <taxon>Pseudomonadota</taxon>
        <taxon>Gammaproteobacteria</taxon>
        <taxon>Moraxellales</taxon>
        <taxon>Moraxellaceae</taxon>
        <taxon>Fluviicoccus</taxon>
    </lineage>
</organism>